<evidence type="ECO:0000256" key="5">
    <source>
        <dbReference type="ARBA" id="ARBA00022741"/>
    </source>
</evidence>
<dbReference type="GO" id="GO:0005524">
    <property type="term" value="F:ATP binding"/>
    <property type="evidence" value="ECO:0007669"/>
    <property type="project" value="UniProtKB-UniRule"/>
</dbReference>
<keyword evidence="4 10" id="KW-0808">Transferase</keyword>
<dbReference type="EMBL" id="QNVH01000007">
    <property type="protein sequence ID" value="TDA39747.1"/>
    <property type="molecule type" value="Genomic_DNA"/>
</dbReference>
<comment type="similarity">
    <text evidence="2 10">Belongs to the cytidylate kinase family. Type 2 subfamily.</text>
</comment>
<comment type="catalytic activity">
    <reaction evidence="8 10">
        <text>dCMP + ATP = dCDP + ADP</text>
        <dbReference type="Rhea" id="RHEA:25094"/>
        <dbReference type="ChEBI" id="CHEBI:30616"/>
        <dbReference type="ChEBI" id="CHEBI:57566"/>
        <dbReference type="ChEBI" id="CHEBI:58593"/>
        <dbReference type="ChEBI" id="CHEBI:456216"/>
        <dbReference type="EC" id="2.7.4.25"/>
    </reaction>
</comment>
<keyword evidence="7 10" id="KW-0067">ATP-binding</keyword>
<evidence type="ECO:0000256" key="10">
    <source>
        <dbReference type="HAMAP-Rule" id="MF_00239"/>
    </source>
</evidence>
<comment type="caution">
    <text evidence="11">The sequence shown here is derived from an EMBL/GenBank/DDBJ whole genome shotgun (WGS) entry which is preliminary data.</text>
</comment>
<dbReference type="InterPro" id="IPR011892">
    <property type="entry name" value="Cyt_kin_arch"/>
</dbReference>
<dbReference type="GO" id="GO:0036431">
    <property type="term" value="F:dCMP kinase activity"/>
    <property type="evidence" value="ECO:0007669"/>
    <property type="project" value="InterPro"/>
</dbReference>
<dbReference type="GO" id="GO:0006220">
    <property type="term" value="P:pyrimidine nucleotide metabolic process"/>
    <property type="evidence" value="ECO:0007669"/>
    <property type="project" value="UniProtKB-UniRule"/>
</dbReference>
<evidence type="ECO:0000256" key="8">
    <source>
        <dbReference type="ARBA" id="ARBA00047615"/>
    </source>
</evidence>
<dbReference type="GO" id="GO:0005737">
    <property type="term" value="C:cytoplasm"/>
    <property type="evidence" value="ECO:0007669"/>
    <property type="project" value="UniProtKB-SubCell"/>
</dbReference>
<accession>A0A523BFN0</accession>
<dbReference type="GO" id="GO:0036430">
    <property type="term" value="F:CMP kinase activity"/>
    <property type="evidence" value="ECO:0007669"/>
    <property type="project" value="RHEA"/>
</dbReference>
<keyword evidence="3 10" id="KW-0963">Cytoplasm</keyword>
<dbReference type="AlphaFoldDB" id="A0A523BFN0"/>
<protein>
    <recommendedName>
        <fullName evidence="10">Cytidylate kinase</fullName>
        <shortName evidence="10">CK</shortName>
        <ecNumber evidence="10">2.7.4.25</ecNumber>
    </recommendedName>
    <alternativeName>
        <fullName evidence="10">Cytidine monophosphate kinase</fullName>
        <shortName evidence="10">CMP kinase</shortName>
    </alternativeName>
</protein>
<dbReference type="SUPFAM" id="SSF52540">
    <property type="entry name" value="P-loop containing nucleoside triphosphate hydrolases"/>
    <property type="match status" value="1"/>
</dbReference>
<proteinExistence type="inferred from homology"/>
<evidence type="ECO:0000256" key="7">
    <source>
        <dbReference type="ARBA" id="ARBA00022840"/>
    </source>
</evidence>
<dbReference type="Proteomes" id="UP000315399">
    <property type="component" value="Unassembled WGS sequence"/>
</dbReference>
<evidence type="ECO:0000256" key="2">
    <source>
        <dbReference type="ARBA" id="ARBA00011005"/>
    </source>
</evidence>
<gene>
    <name evidence="10" type="primary">cmk</name>
    <name evidence="11" type="ORF">DSO08_01415</name>
</gene>
<evidence type="ECO:0000313" key="12">
    <source>
        <dbReference type="Proteomes" id="UP000315399"/>
    </source>
</evidence>
<dbReference type="HAMAP" id="MF_00239">
    <property type="entry name" value="Cytidyl_kinase_type2"/>
    <property type="match status" value="1"/>
</dbReference>
<reference evidence="11 12" key="1">
    <citation type="journal article" date="2019" name="Nat. Microbiol.">
        <title>Expanding anaerobic alkane metabolism in the domain of Archaea.</title>
        <authorList>
            <person name="Wang Y."/>
            <person name="Wegener G."/>
            <person name="Hou J."/>
            <person name="Wang F."/>
            <person name="Xiao X."/>
        </authorList>
    </citation>
    <scope>NUCLEOTIDE SEQUENCE [LARGE SCALE GENOMIC DNA]</scope>
    <source>
        <strain evidence="11">WYZ-LMO10</strain>
    </source>
</reference>
<evidence type="ECO:0000256" key="4">
    <source>
        <dbReference type="ARBA" id="ARBA00022679"/>
    </source>
</evidence>
<evidence type="ECO:0000256" key="1">
    <source>
        <dbReference type="ARBA" id="ARBA00004496"/>
    </source>
</evidence>
<keyword evidence="6 10" id="KW-0418">Kinase</keyword>
<dbReference type="InterPro" id="IPR027417">
    <property type="entry name" value="P-loop_NTPase"/>
</dbReference>
<comment type="caution">
    <text evidence="10">Lacks conserved residue(s) required for the propagation of feature annotation.</text>
</comment>
<evidence type="ECO:0000256" key="9">
    <source>
        <dbReference type="ARBA" id="ARBA00048478"/>
    </source>
</evidence>
<comment type="catalytic activity">
    <reaction evidence="9 10">
        <text>CMP + ATP = CDP + ADP</text>
        <dbReference type="Rhea" id="RHEA:11600"/>
        <dbReference type="ChEBI" id="CHEBI:30616"/>
        <dbReference type="ChEBI" id="CHEBI:58069"/>
        <dbReference type="ChEBI" id="CHEBI:60377"/>
        <dbReference type="ChEBI" id="CHEBI:456216"/>
        <dbReference type="EC" id="2.7.4.25"/>
    </reaction>
</comment>
<dbReference type="Gene3D" id="3.40.50.300">
    <property type="entry name" value="P-loop containing nucleotide triphosphate hydrolases"/>
    <property type="match status" value="1"/>
</dbReference>
<dbReference type="CDD" id="cd02020">
    <property type="entry name" value="CMPK"/>
    <property type="match status" value="1"/>
</dbReference>
<keyword evidence="5 10" id="KW-0547">Nucleotide-binding</keyword>
<evidence type="ECO:0000256" key="3">
    <source>
        <dbReference type="ARBA" id="ARBA00022490"/>
    </source>
</evidence>
<dbReference type="Pfam" id="PF13189">
    <property type="entry name" value="Cytidylate_kin2"/>
    <property type="match status" value="1"/>
</dbReference>
<dbReference type="InterPro" id="IPR011994">
    <property type="entry name" value="Cytidylate_kinase_dom"/>
</dbReference>
<comment type="subcellular location">
    <subcellularLocation>
        <location evidence="1 10">Cytoplasm</location>
    </subcellularLocation>
</comment>
<evidence type="ECO:0000313" key="11">
    <source>
        <dbReference type="EMBL" id="TDA39747.1"/>
    </source>
</evidence>
<sequence>MFEDKLCVVLSLRSLDNLLITISGPAGSGKSHCASKLAELYGIPCHSVGSIFRKMASERGLSVEEFSRLAERDPTIDQELDRRTSEIASKGGQIIEGRLVSFFSKSFPNTLRFYLTAPFEERVKRIAMREGISVDVAEVRTRMREESERQRYRSLYNIDINDLSVYDFVINTSKWDKDSVVLLLKEIIDLYLKTSSKE</sequence>
<dbReference type="EC" id="2.7.4.25" evidence="10"/>
<evidence type="ECO:0000256" key="6">
    <source>
        <dbReference type="ARBA" id="ARBA00022777"/>
    </source>
</evidence>
<dbReference type="NCBIfam" id="TIGR02173">
    <property type="entry name" value="cyt_kin_arch"/>
    <property type="match status" value="1"/>
</dbReference>
<organism evidence="11 12">
    <name type="scientific">Thermoproteota archaeon</name>
    <dbReference type="NCBI Taxonomy" id="2056631"/>
    <lineage>
        <taxon>Archaea</taxon>
        <taxon>Thermoproteota</taxon>
    </lineage>
</organism>
<name>A0A523BFN0_9CREN</name>